<sequence>MKKMVTIGLAGVSATCAMLAENARASGLADRDILSDLLEGLGFGNIGNLISGITGELTNIGKIGSRSTATASSTSSSKPACNNILENLLFGVTGGLSSVLGGGDLIGDLISLFTKECLLCGLGSS</sequence>
<comment type="caution">
    <text evidence="1">The sequence shown here is derived from an EMBL/GenBank/DDBJ whole genome shotgun (WGS) entry which is preliminary data.</text>
</comment>
<evidence type="ECO:0000313" key="1">
    <source>
        <dbReference type="EMBL" id="OMH84663.1"/>
    </source>
</evidence>
<organism evidence="1 2">
    <name type="scientific">Zancudomyces culisetae</name>
    <name type="common">Gut fungus</name>
    <name type="synonym">Smittium culisetae</name>
    <dbReference type="NCBI Taxonomy" id="1213189"/>
    <lineage>
        <taxon>Eukaryota</taxon>
        <taxon>Fungi</taxon>
        <taxon>Fungi incertae sedis</taxon>
        <taxon>Zoopagomycota</taxon>
        <taxon>Kickxellomycotina</taxon>
        <taxon>Harpellomycetes</taxon>
        <taxon>Harpellales</taxon>
        <taxon>Legeriomycetaceae</taxon>
        <taxon>Zancudomyces</taxon>
    </lineage>
</organism>
<name>A0A1R1PUS1_ZANCU</name>
<reference evidence="2" key="1">
    <citation type="submission" date="2017-01" db="EMBL/GenBank/DDBJ databases">
        <authorList>
            <person name="Wang Y."/>
            <person name="White M."/>
            <person name="Kvist S."/>
            <person name="Moncalvo J.-M."/>
        </authorList>
    </citation>
    <scope>NUCLEOTIDE SEQUENCE [LARGE SCALE GENOMIC DNA]</scope>
    <source>
        <strain evidence="2">COL-18-3</strain>
    </source>
</reference>
<gene>
    <name evidence="1" type="ORF">AX774_g1794</name>
</gene>
<dbReference type="Proteomes" id="UP000188320">
    <property type="component" value="Unassembled WGS sequence"/>
</dbReference>
<dbReference type="EMBL" id="LSSK01000166">
    <property type="protein sequence ID" value="OMH84663.1"/>
    <property type="molecule type" value="Genomic_DNA"/>
</dbReference>
<proteinExistence type="predicted"/>
<protein>
    <submittedName>
        <fullName evidence="1">Uncharacterized protein</fullName>
    </submittedName>
</protein>
<keyword evidence="2" id="KW-1185">Reference proteome</keyword>
<evidence type="ECO:0000313" key="2">
    <source>
        <dbReference type="Proteomes" id="UP000188320"/>
    </source>
</evidence>
<accession>A0A1R1PUS1</accession>
<dbReference type="AlphaFoldDB" id="A0A1R1PUS1"/>